<keyword evidence="2" id="KW-1185">Reference proteome</keyword>
<proteinExistence type="predicted"/>
<dbReference type="EMBL" id="QEKH01000009">
    <property type="protein sequence ID" value="PVY43343.1"/>
    <property type="molecule type" value="Genomic_DNA"/>
</dbReference>
<protein>
    <recommendedName>
        <fullName evidence="3">Neutral/alkaline ceramidase-like enzyme</fullName>
    </recommendedName>
</protein>
<evidence type="ECO:0008006" key="3">
    <source>
        <dbReference type="Google" id="ProtNLM"/>
    </source>
</evidence>
<name>A0A2U1B3U4_9BACT</name>
<comment type="caution">
    <text evidence="1">The sequence shown here is derived from an EMBL/GenBank/DDBJ whole genome shotgun (WGS) entry which is preliminary data.</text>
</comment>
<sequence length="496" mass="55553">MSASQLLVGYASATLTVPDPVHLLGQFHMRLNTGVQDDVAAQVMFLGNDADSVIFVSIDTEEIQPYLVTEVQRKVHLRNARIPVESLLLHATHTHGAPSYLRDDHPGLAEAAQFPHPGYVIPSGDSYRAEMTDRLAEAILRAWDNRAPGAMAYGYGYATAGHCRRVCYYREQSGRTGIARNGTCVMYGSTDTAEFSHFENGGGDAMMQVLYTFDRHRTLTGAVICLPCPFQLDESDERTTASFAHEIRETIRSIHPELPVLLLSGAGGDVSPRMLYAKQAEDRRFRLKYAGETAKSSEYFRRRDIAERVGAAFEEILSWASRELDSFPKIRHLREIVPLPARQVSLSEYEYVKTVRAEWERAGEWSADDGSREEVLRHNSTRQSVLNLADEVLRRYERPVVAWDVEVHAIRLGDFACVTVPLELYQDYHYQVQARSPMTQTMVVQMVNDSLGYLSTTRADAGGGYSAGYLNKVSPEGGRILVDRLLALLLRTKADE</sequence>
<evidence type="ECO:0000313" key="2">
    <source>
        <dbReference type="Proteomes" id="UP000245959"/>
    </source>
</evidence>
<accession>A0A2U1B3U4</accession>
<dbReference type="AlphaFoldDB" id="A0A2U1B3U4"/>
<gene>
    <name evidence="1" type="ORF">C8D82_10928</name>
</gene>
<dbReference type="OrthoDB" id="2563594at2"/>
<dbReference type="GeneID" id="78294832"/>
<evidence type="ECO:0000313" key="1">
    <source>
        <dbReference type="EMBL" id="PVY43343.1"/>
    </source>
</evidence>
<dbReference type="Proteomes" id="UP000245959">
    <property type="component" value="Unassembled WGS sequence"/>
</dbReference>
<dbReference type="RefSeq" id="WP_116883528.1">
    <property type="nucleotide sequence ID" value="NZ_CABMMC010000072.1"/>
</dbReference>
<organism evidence="1 2">
    <name type="scientific">Victivallis vadensis</name>
    <dbReference type="NCBI Taxonomy" id="172901"/>
    <lineage>
        <taxon>Bacteria</taxon>
        <taxon>Pseudomonadati</taxon>
        <taxon>Lentisphaerota</taxon>
        <taxon>Lentisphaeria</taxon>
        <taxon>Victivallales</taxon>
        <taxon>Victivallaceae</taxon>
        <taxon>Victivallis</taxon>
    </lineage>
</organism>
<reference evidence="1 2" key="1">
    <citation type="submission" date="2018-04" db="EMBL/GenBank/DDBJ databases">
        <title>Genomic Encyclopedia of Type Strains, Phase IV (KMG-IV): sequencing the most valuable type-strain genomes for metagenomic binning, comparative biology and taxonomic classification.</title>
        <authorList>
            <person name="Goeker M."/>
        </authorList>
    </citation>
    <scope>NUCLEOTIDE SEQUENCE [LARGE SCALE GENOMIC DNA]</scope>
    <source>
        <strain evidence="1 2">DSM 14823</strain>
    </source>
</reference>